<dbReference type="PANTHER" id="PTHR21879">
    <property type="entry name" value="FI03362P-RELATED-RELATED"/>
    <property type="match status" value="1"/>
</dbReference>
<keyword evidence="2" id="KW-0472">Membrane</keyword>
<dbReference type="InterPro" id="IPR012464">
    <property type="entry name" value="DUF1676"/>
</dbReference>
<organism evidence="5">
    <name type="scientific">Thrips palmi</name>
    <name type="common">Melon thrips</name>
    <dbReference type="NCBI Taxonomy" id="161013"/>
    <lineage>
        <taxon>Eukaryota</taxon>
        <taxon>Metazoa</taxon>
        <taxon>Ecdysozoa</taxon>
        <taxon>Arthropoda</taxon>
        <taxon>Hexapoda</taxon>
        <taxon>Insecta</taxon>
        <taxon>Pterygota</taxon>
        <taxon>Neoptera</taxon>
        <taxon>Paraneoptera</taxon>
        <taxon>Thysanoptera</taxon>
        <taxon>Terebrantia</taxon>
        <taxon>Thripoidea</taxon>
        <taxon>Thripidae</taxon>
        <taxon>Thrips</taxon>
    </lineage>
</organism>
<feature type="region of interest" description="Disordered" evidence="1">
    <location>
        <begin position="66"/>
        <end position="85"/>
    </location>
</feature>
<dbReference type="AlphaFoldDB" id="A0A6P9A2A5"/>
<dbReference type="RefSeq" id="XP_034251927.1">
    <property type="nucleotide sequence ID" value="XM_034396036.1"/>
</dbReference>
<feature type="signal peptide" evidence="3">
    <location>
        <begin position="1"/>
        <end position="20"/>
    </location>
</feature>
<dbReference type="GeneID" id="117651730"/>
<sequence>MSPSVCAFVVVAVLVAAASARPSDEWTPSQSRAFGASRRSYSVAAPARNRVAAAPAAPAKAAVVEQAEEAAVEDGPEARASQNEVGEDDGWFSWLVPSAEMRVVGKVWEDCAARDDTTTCLKGKALTFMDRAARKDSLALPGGLALVRTAGDAGAATAPVTDADLEASLPRELGQRDAKLDQMLLDRVLGFVQTHALRFNLAEQGEERGIKKKDLLPYLLLGKLVASSMVAMAFTGLALLAGKALMVSKIALLLSGIVALKKLFGGGGHSSGQVEVVNHGRSMDVDDDEEPQAMAYRGQIQRPATRRS</sequence>
<dbReference type="KEGG" id="tpal:117651730"/>
<feature type="region of interest" description="Disordered" evidence="1">
    <location>
        <begin position="283"/>
        <end position="308"/>
    </location>
</feature>
<accession>A0A6P9A2A5</accession>
<feature type="compositionally biased region" description="Acidic residues" evidence="1">
    <location>
        <begin position="66"/>
        <end position="75"/>
    </location>
</feature>
<dbReference type="Pfam" id="PF07898">
    <property type="entry name" value="DUF1676"/>
    <property type="match status" value="1"/>
</dbReference>
<evidence type="ECO:0000313" key="5">
    <source>
        <dbReference type="RefSeq" id="XP_034251927.1"/>
    </source>
</evidence>
<feature type="chain" id="PRO_5028402198" evidence="3">
    <location>
        <begin position="21"/>
        <end position="308"/>
    </location>
</feature>
<proteinExistence type="predicted"/>
<gene>
    <name evidence="5" type="primary">LOC117651730</name>
</gene>
<keyword evidence="2" id="KW-1133">Transmembrane helix</keyword>
<dbReference type="Proteomes" id="UP000515158">
    <property type="component" value="Unplaced"/>
</dbReference>
<keyword evidence="4" id="KW-1185">Reference proteome</keyword>
<reference evidence="5" key="1">
    <citation type="submission" date="2025-08" db="UniProtKB">
        <authorList>
            <consortium name="RefSeq"/>
        </authorList>
    </citation>
    <scope>IDENTIFICATION</scope>
    <source>
        <tissue evidence="5">Total insect</tissue>
    </source>
</reference>
<evidence type="ECO:0000256" key="1">
    <source>
        <dbReference type="SAM" id="MobiDB-lite"/>
    </source>
</evidence>
<evidence type="ECO:0000313" key="4">
    <source>
        <dbReference type="Proteomes" id="UP000515158"/>
    </source>
</evidence>
<evidence type="ECO:0000256" key="2">
    <source>
        <dbReference type="SAM" id="Phobius"/>
    </source>
</evidence>
<keyword evidence="3" id="KW-0732">Signal</keyword>
<evidence type="ECO:0000256" key="3">
    <source>
        <dbReference type="SAM" id="SignalP"/>
    </source>
</evidence>
<name>A0A6P9A2A5_THRPL</name>
<dbReference type="GO" id="GO:0016020">
    <property type="term" value="C:membrane"/>
    <property type="evidence" value="ECO:0007669"/>
    <property type="project" value="TreeGrafter"/>
</dbReference>
<feature type="transmembrane region" description="Helical" evidence="2">
    <location>
        <begin position="215"/>
        <end position="240"/>
    </location>
</feature>
<protein>
    <submittedName>
        <fullName evidence="5">Uncharacterized protein LOC117651730</fullName>
    </submittedName>
</protein>
<dbReference type="OrthoDB" id="7303967at2759"/>
<dbReference type="InParanoid" id="A0A6P9A2A5"/>
<keyword evidence="2" id="KW-0812">Transmembrane</keyword>